<gene>
    <name evidence="2" type="ORF">ACFP0N_30965</name>
</gene>
<proteinExistence type="predicted"/>
<comment type="caution">
    <text evidence="2">The sequence shown here is derived from an EMBL/GenBank/DDBJ whole genome shotgun (WGS) entry which is preliminary data.</text>
</comment>
<protein>
    <submittedName>
        <fullName evidence="2">Germacradienol/geosmin synthase</fullName>
    </submittedName>
</protein>
<reference evidence="3" key="1">
    <citation type="journal article" date="2019" name="Int. J. Syst. Evol. Microbiol.">
        <title>The Global Catalogue of Microorganisms (GCM) 10K type strain sequencing project: providing services to taxonomists for standard genome sequencing and annotation.</title>
        <authorList>
            <consortium name="The Broad Institute Genomics Platform"/>
            <consortium name="The Broad Institute Genome Sequencing Center for Infectious Disease"/>
            <person name="Wu L."/>
            <person name="Ma J."/>
        </authorList>
    </citation>
    <scope>NUCLEOTIDE SEQUENCE [LARGE SCALE GENOMIC DNA]</scope>
    <source>
        <strain evidence="3">CGMCC 4.1469</strain>
    </source>
</reference>
<dbReference type="InterPro" id="IPR008949">
    <property type="entry name" value="Isoprenoid_synthase_dom_sf"/>
</dbReference>
<keyword evidence="3" id="KW-1185">Reference proteome</keyword>
<name>A0ABW1F4W6_9ACTN</name>
<dbReference type="PANTHER" id="PTHR35201:SF4">
    <property type="entry name" value="BETA-PINACENE SYNTHASE-RELATED"/>
    <property type="match status" value="1"/>
</dbReference>
<evidence type="ECO:0000256" key="1">
    <source>
        <dbReference type="ARBA" id="ARBA00023239"/>
    </source>
</evidence>
<dbReference type="CDD" id="cd00687">
    <property type="entry name" value="Terpene_cyclase_nonplant_C1"/>
    <property type="match status" value="1"/>
</dbReference>
<dbReference type="SUPFAM" id="SSF48576">
    <property type="entry name" value="Terpenoid synthases"/>
    <property type="match status" value="2"/>
</dbReference>
<dbReference type="InterPro" id="IPR034686">
    <property type="entry name" value="Terpene_cyclase-like_2"/>
</dbReference>
<dbReference type="SFLD" id="SFLDS00005">
    <property type="entry name" value="Isoprenoid_Synthase_Type_I"/>
    <property type="match status" value="2"/>
</dbReference>
<sequence>MTQPFELPSFYVPHPARLNPHLEEARTHSTAWAREMGMLEGSGIWDQADLEAHDYGLLCAYTHPDASAEALSLVTDWYVWVFFFDDHFLEVYKRTNDREGGKAYLDRLPLFMPADPATPMPEPTNPVEAGLADLWRRTVPAMGEDWRIRFAESTRNLLNESLWELANINAGRIANPVEYIEMRRKVGGAPWSAGLIEYAAGAEVPKEVSGSRPLRVLMDAFADGVHLRNDLFSYQREVEDEGELSNGVLVLETFLGCTTQEAAEAVNDLLTSRLQQFENTVFTELPVLFAETGLDPEGCARVLAYVKGLQDWQSGGHEWHMRSSRYMNGGGAAAGSGGNWWDAYAIGGVGTSALDVLRPGASGGLPGGMGELGSLSRARAAVEESVPAAGPDPAARRARSHAHVPFQHVGPSRLPEFRHPFTVEPSPHLDSSRLHTGAWAERMGLLETQPGVIGSGVWTAEKLADYDFPLCSAGIHPDATAEELDLTSDWLAWGTYADDYYPVVFGRRRDLLGARLQNERFSAFMPVDGGPVPDPVNALERGLADLWRRTVAPMTVEARRRFREAVESMVASWLWELANQAQHRIPDPVDYIEMRRRTFGSDLTMGLGRLSHGQAVPQAIHESGPMRSLENAAADYACMMNDLYSYQKEVEYEGEVHNAVLVVQNFFNCDYPSAVRIVDDLMHSRVDQFQHVAQNEFPVLYEDFGLDAEARALLDGHVKRLENWIAGIDVWHRDCRRYGEADLRRHFGLETATVPAVAALSAADAPGGEAPAADAPAGVAALRLGPTGFGTAGARAPLGGAVLAAAGAPGPVRAAAELR</sequence>
<evidence type="ECO:0000313" key="2">
    <source>
        <dbReference type="EMBL" id="MFC5889397.1"/>
    </source>
</evidence>
<dbReference type="PANTHER" id="PTHR35201">
    <property type="entry name" value="TERPENE SYNTHASE"/>
    <property type="match status" value="1"/>
</dbReference>
<dbReference type="Pfam" id="PF19086">
    <property type="entry name" value="Terpene_syn_C_2"/>
    <property type="match status" value="2"/>
</dbReference>
<organism evidence="2 3">
    <name type="scientific">Kitasatospora aburaviensis</name>
    <dbReference type="NCBI Taxonomy" id="67265"/>
    <lineage>
        <taxon>Bacteria</taxon>
        <taxon>Bacillati</taxon>
        <taxon>Actinomycetota</taxon>
        <taxon>Actinomycetes</taxon>
        <taxon>Kitasatosporales</taxon>
        <taxon>Streptomycetaceae</taxon>
        <taxon>Kitasatospora</taxon>
    </lineage>
</organism>
<dbReference type="Gene3D" id="1.10.600.10">
    <property type="entry name" value="Farnesyl Diphosphate Synthase"/>
    <property type="match status" value="2"/>
</dbReference>
<dbReference type="SFLD" id="SFLDG01020">
    <property type="entry name" value="Terpene_Cyclase_Like_2"/>
    <property type="match status" value="2"/>
</dbReference>
<accession>A0ABW1F4W6</accession>
<evidence type="ECO:0000313" key="3">
    <source>
        <dbReference type="Proteomes" id="UP001596067"/>
    </source>
</evidence>
<dbReference type="Proteomes" id="UP001596067">
    <property type="component" value="Unassembled WGS sequence"/>
</dbReference>
<keyword evidence="1" id="KW-0456">Lyase</keyword>
<dbReference type="EMBL" id="JBHSOD010000056">
    <property type="protein sequence ID" value="MFC5889397.1"/>
    <property type="molecule type" value="Genomic_DNA"/>
</dbReference>
<dbReference type="RefSeq" id="WP_380236841.1">
    <property type="nucleotide sequence ID" value="NZ_JBHSOD010000056.1"/>
</dbReference>